<reference evidence="1 2" key="1">
    <citation type="journal article" date="2021" name="Plant Biotechnol. J.">
        <title>Multi-omics assisted identification of the key and species-specific regulatory components of drought-tolerant mechanisms in Gossypium stocksii.</title>
        <authorList>
            <person name="Yu D."/>
            <person name="Ke L."/>
            <person name="Zhang D."/>
            <person name="Wu Y."/>
            <person name="Sun Y."/>
            <person name="Mei J."/>
            <person name="Sun J."/>
            <person name="Sun Y."/>
        </authorList>
    </citation>
    <scope>NUCLEOTIDE SEQUENCE [LARGE SCALE GENOMIC DNA]</scope>
    <source>
        <strain evidence="2">cv. E1</strain>
        <tissue evidence="1">Leaf</tissue>
    </source>
</reference>
<dbReference type="AlphaFoldDB" id="A0A9D3ZQI6"/>
<accession>A0A9D3ZQI6</accession>
<name>A0A9D3ZQI6_9ROSI</name>
<sequence length="62" mass="7136">HPSAKSIAKRFSNERLPLNETTDAPVETYRKERINLLVQDFKDVLDQLDAIKEKQKAIALTQ</sequence>
<dbReference type="EMBL" id="JAIQCV010000010">
    <property type="protein sequence ID" value="KAH1056362.1"/>
    <property type="molecule type" value="Genomic_DNA"/>
</dbReference>
<comment type="caution">
    <text evidence="1">The sequence shown here is derived from an EMBL/GenBank/DDBJ whole genome shotgun (WGS) entry which is preliminary data.</text>
</comment>
<proteinExistence type="predicted"/>
<keyword evidence="2" id="KW-1185">Reference proteome</keyword>
<feature type="non-terminal residue" evidence="1">
    <location>
        <position position="1"/>
    </location>
</feature>
<gene>
    <name evidence="1" type="ORF">J1N35_034427</name>
</gene>
<organism evidence="1 2">
    <name type="scientific">Gossypium stocksii</name>
    <dbReference type="NCBI Taxonomy" id="47602"/>
    <lineage>
        <taxon>Eukaryota</taxon>
        <taxon>Viridiplantae</taxon>
        <taxon>Streptophyta</taxon>
        <taxon>Embryophyta</taxon>
        <taxon>Tracheophyta</taxon>
        <taxon>Spermatophyta</taxon>
        <taxon>Magnoliopsida</taxon>
        <taxon>eudicotyledons</taxon>
        <taxon>Gunneridae</taxon>
        <taxon>Pentapetalae</taxon>
        <taxon>rosids</taxon>
        <taxon>malvids</taxon>
        <taxon>Malvales</taxon>
        <taxon>Malvaceae</taxon>
        <taxon>Malvoideae</taxon>
        <taxon>Gossypium</taxon>
    </lineage>
</organism>
<evidence type="ECO:0000313" key="1">
    <source>
        <dbReference type="EMBL" id="KAH1056362.1"/>
    </source>
</evidence>
<dbReference type="OrthoDB" id="985151at2759"/>
<dbReference type="Proteomes" id="UP000828251">
    <property type="component" value="Unassembled WGS sequence"/>
</dbReference>
<protein>
    <submittedName>
        <fullName evidence="1">Uncharacterized protein</fullName>
    </submittedName>
</protein>
<evidence type="ECO:0000313" key="2">
    <source>
        <dbReference type="Proteomes" id="UP000828251"/>
    </source>
</evidence>